<feature type="active site" evidence="15">
    <location>
        <position position="185"/>
    </location>
</feature>
<keyword evidence="20" id="KW-1185">Reference proteome</keyword>
<evidence type="ECO:0000259" key="18">
    <source>
        <dbReference type="PROSITE" id="PS50975"/>
    </source>
</evidence>
<evidence type="ECO:0000256" key="10">
    <source>
        <dbReference type="ARBA" id="ARBA00022984"/>
    </source>
</evidence>
<dbReference type="Pfam" id="PF01820">
    <property type="entry name" value="Dala_Dala_lig_N"/>
    <property type="match status" value="1"/>
</dbReference>
<dbReference type="GO" id="GO:0005829">
    <property type="term" value="C:cytosol"/>
    <property type="evidence" value="ECO:0007669"/>
    <property type="project" value="TreeGrafter"/>
</dbReference>
<evidence type="ECO:0000256" key="5">
    <source>
        <dbReference type="ARBA" id="ARBA00022723"/>
    </source>
</evidence>
<evidence type="ECO:0000256" key="17">
    <source>
        <dbReference type="PROSITE-ProRule" id="PRU00409"/>
    </source>
</evidence>
<dbReference type="GO" id="GO:0008360">
    <property type="term" value="P:regulation of cell shape"/>
    <property type="evidence" value="ECO:0007669"/>
    <property type="project" value="UniProtKB-KW"/>
</dbReference>
<evidence type="ECO:0000256" key="1">
    <source>
        <dbReference type="ARBA" id="ARBA00001936"/>
    </source>
</evidence>
<keyword evidence="12 14" id="KW-0961">Cell wall biogenesis/degradation</keyword>
<dbReference type="PIRSF" id="PIRSF039102">
    <property type="entry name" value="Ddl/VanB"/>
    <property type="match status" value="1"/>
</dbReference>
<dbReference type="GO" id="GO:0008716">
    <property type="term" value="F:D-alanine-D-alanine ligase activity"/>
    <property type="evidence" value="ECO:0007669"/>
    <property type="project" value="UniProtKB-UniRule"/>
</dbReference>
<keyword evidence="6 17" id="KW-0547">Nucleotide-binding</keyword>
<keyword evidence="4 14" id="KW-0436">Ligase</keyword>
<proteinExistence type="inferred from homology"/>
<evidence type="ECO:0000256" key="12">
    <source>
        <dbReference type="ARBA" id="ARBA00023316"/>
    </source>
</evidence>
<evidence type="ECO:0000256" key="16">
    <source>
        <dbReference type="PIRSR" id="PIRSR039102-3"/>
    </source>
</evidence>
<comment type="similarity">
    <text evidence="3 14">Belongs to the D-alanine--D-alanine ligase family.</text>
</comment>
<dbReference type="Pfam" id="PF07478">
    <property type="entry name" value="Dala_Dala_lig_C"/>
    <property type="match status" value="1"/>
</dbReference>
<comment type="function">
    <text evidence="2 14">Cell wall formation.</text>
</comment>
<dbReference type="InterPro" id="IPR011095">
    <property type="entry name" value="Dala_Dala_lig_C"/>
</dbReference>
<evidence type="ECO:0000256" key="3">
    <source>
        <dbReference type="ARBA" id="ARBA00010871"/>
    </source>
</evidence>
<dbReference type="RefSeq" id="WP_108672961.1">
    <property type="nucleotide sequence ID" value="NZ_CP025989.1"/>
</dbReference>
<keyword evidence="5 16" id="KW-0479">Metal-binding</keyword>
<dbReference type="PROSITE" id="PS50975">
    <property type="entry name" value="ATP_GRASP"/>
    <property type="match status" value="1"/>
</dbReference>
<dbReference type="EMBL" id="CP025989">
    <property type="protein sequence ID" value="AWD32913.1"/>
    <property type="molecule type" value="Genomic_DNA"/>
</dbReference>
<dbReference type="PANTHER" id="PTHR23132">
    <property type="entry name" value="D-ALANINE--D-ALANINE LIGASE"/>
    <property type="match status" value="1"/>
</dbReference>
<dbReference type="InterPro" id="IPR011127">
    <property type="entry name" value="Dala_Dala_lig_N"/>
</dbReference>
<gene>
    <name evidence="14" type="primary">ddl</name>
    <name evidence="19" type="ORF">Fsol_00104</name>
</gene>
<feature type="domain" description="ATP-grasp" evidence="18">
    <location>
        <begin position="140"/>
        <end position="346"/>
    </location>
</feature>
<organism evidence="19 20">
    <name type="scientific">Candidatus Fokinia solitaria</name>
    <dbReference type="NCBI Taxonomy" id="1802984"/>
    <lineage>
        <taxon>Bacteria</taxon>
        <taxon>Pseudomonadati</taxon>
        <taxon>Pseudomonadota</taxon>
        <taxon>Alphaproteobacteria</taxon>
        <taxon>Rickettsiales</taxon>
        <taxon>Candidatus Midichloriaceae</taxon>
        <taxon>Candidatus Fokinia</taxon>
    </lineage>
</organism>
<evidence type="ECO:0000256" key="13">
    <source>
        <dbReference type="ARBA" id="ARBA00047614"/>
    </source>
</evidence>
<dbReference type="Gene3D" id="3.30.470.20">
    <property type="entry name" value="ATP-grasp fold, B domain"/>
    <property type="match status" value="1"/>
</dbReference>
<dbReference type="HAMAP" id="MF_00047">
    <property type="entry name" value="Dala_Dala_lig"/>
    <property type="match status" value="1"/>
</dbReference>
<comment type="cofactor">
    <cofactor evidence="1">
        <name>Mn(2+)</name>
        <dbReference type="ChEBI" id="CHEBI:29035"/>
    </cofactor>
</comment>
<dbReference type="GO" id="GO:0071555">
    <property type="term" value="P:cell wall organization"/>
    <property type="evidence" value="ECO:0007669"/>
    <property type="project" value="UniProtKB-KW"/>
</dbReference>
<comment type="subcellular location">
    <subcellularLocation>
        <location evidence="14">Cytoplasm</location>
    </subcellularLocation>
</comment>
<evidence type="ECO:0000256" key="8">
    <source>
        <dbReference type="ARBA" id="ARBA00022842"/>
    </source>
</evidence>
<evidence type="ECO:0000256" key="4">
    <source>
        <dbReference type="ARBA" id="ARBA00022598"/>
    </source>
</evidence>
<dbReference type="InterPro" id="IPR016185">
    <property type="entry name" value="PreATP-grasp_dom_sf"/>
</dbReference>
<keyword evidence="11 16" id="KW-0464">Manganese</keyword>
<dbReference type="OrthoDB" id="9813261at2"/>
<protein>
    <recommendedName>
        <fullName evidence="14">D-alanine--D-alanine ligase</fullName>
        <ecNumber evidence="14">6.3.2.4</ecNumber>
    </recommendedName>
    <alternativeName>
        <fullName evidence="14">D-Ala-D-Ala ligase</fullName>
    </alternativeName>
    <alternativeName>
        <fullName evidence="14">D-alanylalanine synthetase</fullName>
    </alternativeName>
</protein>
<sequence>MNKVERNVLLICGGESPEHEVSIISGRNVFNCLKDDFNVLVVTISRSGIWYLHASFPHITSCDDEMADKSQICHLIKNNDGVMLHTENKRKYSIDVAFPLVHGASGEDGMLQGTLELYGIKYVGSNIAGSVICMNKILTRKILSYHDIATVPFLEINEENFVGYHEASKMLGVEDMIVKPCSCGSSIGVSAVRSEVEYENAIRNALLYSSDVLVEVMIKGMELECSVLEKIENGKRTLFSSDAGQIIVEDGFYSYEAKYCNQKNVVTAIPASITHKQHEIIAHTAESAFKVLKCRGWARVDFLMDDTNLYVNEINTIPGCTSISMYTKLLESKGMSQKEVFKTLVDVALNDNAELVSSYHSNSVIMCR</sequence>
<dbReference type="GO" id="GO:0046872">
    <property type="term" value="F:metal ion binding"/>
    <property type="evidence" value="ECO:0007669"/>
    <property type="project" value="UniProtKB-KW"/>
</dbReference>
<accession>A0A2U8BRJ1</accession>
<evidence type="ECO:0000256" key="14">
    <source>
        <dbReference type="HAMAP-Rule" id="MF_00047"/>
    </source>
</evidence>
<dbReference type="InterPro" id="IPR000291">
    <property type="entry name" value="D-Ala_lig_Van_CS"/>
</dbReference>
<keyword evidence="8 16" id="KW-0460">Magnesium</keyword>
<dbReference type="SUPFAM" id="SSF52440">
    <property type="entry name" value="PreATP-grasp domain"/>
    <property type="match status" value="1"/>
</dbReference>
<evidence type="ECO:0000256" key="11">
    <source>
        <dbReference type="ARBA" id="ARBA00023211"/>
    </source>
</evidence>
<dbReference type="UniPathway" id="UPA00219"/>
<reference evidence="19 20" key="1">
    <citation type="journal article" date="2018" name="Genome Biol. Evol.">
        <title>The Genome Sequence of "Candidatus Fokinia solitaria": Insights on Reductive Evolution in Rickettsiales.</title>
        <authorList>
            <person name="Floriano A.M."/>
            <person name="Castelli M."/>
            <person name="Krenek S."/>
            <person name="Berendonk T.U."/>
            <person name="Bazzocchi C."/>
            <person name="Petroni G."/>
            <person name="Sassera D."/>
        </authorList>
    </citation>
    <scope>NUCLEOTIDE SEQUENCE [LARGE SCALE GENOMIC DNA]</scope>
    <source>
        <strain evidence="19">Rio ETE_ALG 3VII</strain>
    </source>
</reference>
<dbReference type="GO" id="GO:0005524">
    <property type="term" value="F:ATP binding"/>
    <property type="evidence" value="ECO:0007669"/>
    <property type="project" value="UniProtKB-UniRule"/>
</dbReference>
<evidence type="ECO:0000313" key="20">
    <source>
        <dbReference type="Proteomes" id="UP000244519"/>
    </source>
</evidence>
<dbReference type="KEGG" id="fso:Fsol_00104"/>
<feature type="active site" evidence="15">
    <location>
        <position position="324"/>
    </location>
</feature>
<evidence type="ECO:0000313" key="19">
    <source>
        <dbReference type="EMBL" id="AWD32913.1"/>
    </source>
</evidence>
<dbReference type="Gene3D" id="3.30.1490.20">
    <property type="entry name" value="ATP-grasp fold, A domain"/>
    <property type="match status" value="1"/>
</dbReference>
<dbReference type="Proteomes" id="UP000244519">
    <property type="component" value="Chromosome"/>
</dbReference>
<feature type="binding site" evidence="16">
    <location>
        <position position="315"/>
    </location>
    <ligand>
        <name>Mg(2+)</name>
        <dbReference type="ChEBI" id="CHEBI:18420"/>
        <label>2</label>
    </ligand>
</feature>
<comment type="pathway">
    <text evidence="14">Cell wall biogenesis; peptidoglycan biosynthesis.</text>
</comment>
<evidence type="ECO:0000256" key="9">
    <source>
        <dbReference type="ARBA" id="ARBA00022960"/>
    </source>
</evidence>
<dbReference type="SUPFAM" id="SSF56059">
    <property type="entry name" value="Glutathione synthetase ATP-binding domain-like"/>
    <property type="match status" value="1"/>
</dbReference>
<dbReference type="PROSITE" id="PS00844">
    <property type="entry name" value="DALA_DALA_LIGASE_2"/>
    <property type="match status" value="1"/>
</dbReference>
<dbReference type="GO" id="GO:0009252">
    <property type="term" value="P:peptidoglycan biosynthetic process"/>
    <property type="evidence" value="ECO:0007669"/>
    <property type="project" value="UniProtKB-UniRule"/>
</dbReference>
<dbReference type="InterPro" id="IPR013815">
    <property type="entry name" value="ATP_grasp_subdomain_1"/>
</dbReference>
<evidence type="ECO:0000256" key="6">
    <source>
        <dbReference type="ARBA" id="ARBA00022741"/>
    </source>
</evidence>
<dbReference type="AlphaFoldDB" id="A0A2U8BRJ1"/>
<dbReference type="NCBIfam" id="NF002528">
    <property type="entry name" value="PRK01966.1-4"/>
    <property type="match status" value="1"/>
</dbReference>
<feature type="binding site" evidence="16">
    <location>
        <position position="301"/>
    </location>
    <ligand>
        <name>Mg(2+)</name>
        <dbReference type="ChEBI" id="CHEBI:18420"/>
        <label>1</label>
    </ligand>
</feature>
<evidence type="ECO:0000256" key="2">
    <source>
        <dbReference type="ARBA" id="ARBA00003921"/>
    </source>
</evidence>
<feature type="binding site" evidence="16">
    <location>
        <position position="313"/>
    </location>
    <ligand>
        <name>Mg(2+)</name>
        <dbReference type="ChEBI" id="CHEBI:18420"/>
        <label>2</label>
    </ligand>
</feature>
<name>A0A2U8BRJ1_9RICK</name>
<evidence type="ECO:0000256" key="7">
    <source>
        <dbReference type="ARBA" id="ARBA00022840"/>
    </source>
</evidence>
<feature type="binding site" evidence="16">
    <location>
        <position position="313"/>
    </location>
    <ligand>
        <name>Mg(2+)</name>
        <dbReference type="ChEBI" id="CHEBI:18420"/>
        <label>1</label>
    </ligand>
</feature>
<feature type="active site" evidence="15">
    <location>
        <position position="18"/>
    </location>
</feature>
<dbReference type="InterPro" id="IPR011761">
    <property type="entry name" value="ATP-grasp"/>
</dbReference>
<keyword evidence="14" id="KW-0963">Cytoplasm</keyword>
<dbReference type="NCBIfam" id="TIGR01205">
    <property type="entry name" value="D_ala_D_alaTIGR"/>
    <property type="match status" value="1"/>
</dbReference>
<keyword evidence="10 14" id="KW-0573">Peptidoglycan synthesis</keyword>
<comment type="catalytic activity">
    <reaction evidence="13 14">
        <text>2 D-alanine + ATP = D-alanyl-D-alanine + ADP + phosphate + H(+)</text>
        <dbReference type="Rhea" id="RHEA:11224"/>
        <dbReference type="ChEBI" id="CHEBI:15378"/>
        <dbReference type="ChEBI" id="CHEBI:30616"/>
        <dbReference type="ChEBI" id="CHEBI:43474"/>
        <dbReference type="ChEBI" id="CHEBI:57416"/>
        <dbReference type="ChEBI" id="CHEBI:57822"/>
        <dbReference type="ChEBI" id="CHEBI:456216"/>
        <dbReference type="EC" id="6.3.2.4"/>
    </reaction>
</comment>
<dbReference type="EC" id="6.3.2.4" evidence="14"/>
<dbReference type="PROSITE" id="PS00843">
    <property type="entry name" value="DALA_DALA_LIGASE_1"/>
    <property type="match status" value="1"/>
</dbReference>
<keyword evidence="7 17" id="KW-0067">ATP-binding</keyword>
<evidence type="ECO:0000256" key="15">
    <source>
        <dbReference type="PIRSR" id="PIRSR039102-1"/>
    </source>
</evidence>
<keyword evidence="9 14" id="KW-0133">Cell shape</keyword>
<dbReference type="InterPro" id="IPR005905">
    <property type="entry name" value="D_ala_D_ala"/>
</dbReference>
<dbReference type="PANTHER" id="PTHR23132:SF25">
    <property type="entry name" value="D-ALANINE--D-ALANINE LIGASE A"/>
    <property type="match status" value="1"/>
</dbReference>
<comment type="cofactor">
    <cofactor evidence="16">
        <name>Mg(2+)</name>
        <dbReference type="ChEBI" id="CHEBI:18420"/>
    </cofactor>
    <cofactor evidence="16">
        <name>Mn(2+)</name>
        <dbReference type="ChEBI" id="CHEBI:29035"/>
    </cofactor>
    <text evidence="16">Binds 2 magnesium or manganese ions per subunit.</text>
</comment>
<dbReference type="Gene3D" id="3.40.50.20">
    <property type="match status" value="1"/>
</dbReference>